<evidence type="ECO:0000313" key="6">
    <source>
        <dbReference type="Proteomes" id="UP000324767"/>
    </source>
</evidence>
<feature type="compositionally biased region" description="Polar residues" evidence="4">
    <location>
        <begin position="313"/>
        <end position="329"/>
    </location>
</feature>
<keyword evidence="1" id="KW-0677">Repeat</keyword>
<protein>
    <submittedName>
        <fullName evidence="5">Uncharacterized protein</fullName>
    </submittedName>
</protein>
<evidence type="ECO:0000256" key="1">
    <source>
        <dbReference type="ARBA" id="ARBA00022737"/>
    </source>
</evidence>
<feature type="compositionally biased region" description="Basic and acidic residues" evidence="4">
    <location>
        <begin position="921"/>
        <end position="932"/>
    </location>
</feature>
<keyword evidence="2 3" id="KW-0802">TPR repeat</keyword>
<feature type="region of interest" description="Disordered" evidence="4">
    <location>
        <begin position="455"/>
        <end position="485"/>
    </location>
</feature>
<gene>
    <name evidence="5" type="ORF">FRX48_02572</name>
</gene>
<comment type="caution">
    <text evidence="5">The sequence shown here is derived from an EMBL/GenBank/DDBJ whole genome shotgun (WGS) entry which is preliminary data.</text>
</comment>
<dbReference type="PROSITE" id="PS50005">
    <property type="entry name" value="TPR"/>
    <property type="match status" value="1"/>
</dbReference>
<reference evidence="5 6" key="1">
    <citation type="submission" date="2019-09" db="EMBL/GenBank/DDBJ databases">
        <title>The hologenome of the rock-dwelling lichen Lasallia pustulata.</title>
        <authorList>
            <person name="Greshake Tzovaras B."/>
            <person name="Segers F."/>
            <person name="Bicker A."/>
            <person name="Dal Grande F."/>
            <person name="Otte J."/>
            <person name="Hankeln T."/>
            <person name="Schmitt I."/>
            <person name="Ebersberger I."/>
        </authorList>
    </citation>
    <scope>NUCLEOTIDE SEQUENCE [LARGE SCALE GENOMIC DNA]</scope>
    <source>
        <strain evidence="5">A1-1</strain>
    </source>
</reference>
<evidence type="ECO:0000313" key="5">
    <source>
        <dbReference type="EMBL" id="KAA6414209.1"/>
    </source>
</evidence>
<evidence type="ECO:0000256" key="4">
    <source>
        <dbReference type="SAM" id="MobiDB-lite"/>
    </source>
</evidence>
<dbReference type="InterPro" id="IPR019734">
    <property type="entry name" value="TPR_rpt"/>
</dbReference>
<dbReference type="SMART" id="SM00028">
    <property type="entry name" value="TPR"/>
    <property type="match status" value="3"/>
</dbReference>
<name>A0A5M8PYT3_9LECA</name>
<feature type="repeat" description="TPR" evidence="3">
    <location>
        <begin position="633"/>
        <end position="666"/>
    </location>
</feature>
<dbReference type="PANTHER" id="PTHR16193:SF0">
    <property type="entry name" value="TETRATRICOPEPTIDE REPEAT PROTEIN 27"/>
    <property type="match status" value="1"/>
</dbReference>
<dbReference type="AlphaFoldDB" id="A0A5M8PYT3"/>
<feature type="compositionally biased region" description="Low complexity" evidence="4">
    <location>
        <begin position="455"/>
        <end position="476"/>
    </location>
</feature>
<dbReference type="Proteomes" id="UP000324767">
    <property type="component" value="Unassembled WGS sequence"/>
</dbReference>
<proteinExistence type="predicted"/>
<dbReference type="SUPFAM" id="SSF48452">
    <property type="entry name" value="TPR-like"/>
    <property type="match status" value="1"/>
</dbReference>
<dbReference type="InterPro" id="IPR044244">
    <property type="entry name" value="TTC27/Emw1"/>
</dbReference>
<sequence length="941" mass="102610">MSQFLFLLSCSDISSKTSLPNSHSEQSIPSLPDLEAGDFHKILTSPLAQSILRPEVEDLSRWSWQDLQQHWYDALSRHDEPTQISNAKPEASRTHLVVLGLAALHAFLQSNVTGPPLLWRSNEIILPESLRQDAAKAQELRRVAVASLTVDGEAAYQLTPDVELFCLARCVLNHPAVIAEDDGTRWARLRVNFWHQRMLSENAGTMQEIIYRDLDFLDGRVLGEDSRYGKEAKVHFLLERAAVHTFHGFDVMARDDLDRAAKETGFEFALTGRLGKRTKFQEKELSQLVVLARSAGSDVIASQGELKDGKGKQQPNKPPSTTSKPQNLDLNDDTLLESISFTKTSSTPPGVADEENLPAALASLDPANQPVLRPLDSIILLSLASSITNTSPQHGLTREATLPYATRVLEGGSTNWQVYTQALLVRSRIEGYRSRTTERGVLQLQALVDQVIAETSSTHPSTESSDAANSTNTTTTFLPRPKPSESASVSERLQYIHPLASPTRWTLEAELAARWVSLGCLRTALEIYERLQMWAEAALCWAAVEREDKARRIIRSQLYEPTPSTLHPSNPAPAITILNENNDDLTTPSEDYLGPELNPLPPSAPRLFCILGDLDHSPTHYERAWSVSGNRYARAQRSLGKYYLACKDYAKADTAYSQSLQTNPQNNSTWFALGCARLELRKWRGAADAFARCVQIEDSDAEAWSNLAAALLRLPPEEPHRHAREALVALKRAAALKRSDHRIWLNLLAVAAALSPPHYADLVVAQTRIIELRGAVQGEGCVDVEVLEGLVARLLAGGGNGHGSDGAGKERKMPLVGVPNMVVELVLSRVRPLVTASRRLWVVVAKVGLFLGRPGAALEAYEGAWRGVLRRGGGKGAGGVGGGGGCDGGVGGSYESLGGRRRERERGGGLYGGGAWGWGRDAGERGGWERDAGGGGGCTGE</sequence>
<evidence type="ECO:0000256" key="2">
    <source>
        <dbReference type="ARBA" id="ARBA00022803"/>
    </source>
</evidence>
<dbReference type="PANTHER" id="PTHR16193">
    <property type="entry name" value="TETRATRICOPEPTIDE REPEAT PROTEIN 27"/>
    <property type="match status" value="1"/>
</dbReference>
<feature type="region of interest" description="Disordered" evidence="4">
    <location>
        <begin position="921"/>
        <end position="941"/>
    </location>
</feature>
<dbReference type="OrthoDB" id="1936594at2759"/>
<evidence type="ECO:0000256" key="3">
    <source>
        <dbReference type="PROSITE-ProRule" id="PRU00339"/>
    </source>
</evidence>
<organism evidence="5 6">
    <name type="scientific">Lasallia pustulata</name>
    <dbReference type="NCBI Taxonomy" id="136370"/>
    <lineage>
        <taxon>Eukaryota</taxon>
        <taxon>Fungi</taxon>
        <taxon>Dikarya</taxon>
        <taxon>Ascomycota</taxon>
        <taxon>Pezizomycotina</taxon>
        <taxon>Lecanoromycetes</taxon>
        <taxon>OSLEUM clade</taxon>
        <taxon>Umbilicariomycetidae</taxon>
        <taxon>Umbilicariales</taxon>
        <taxon>Umbilicariaceae</taxon>
        <taxon>Lasallia</taxon>
    </lineage>
</organism>
<accession>A0A5M8PYT3</accession>
<dbReference type="InterPro" id="IPR011990">
    <property type="entry name" value="TPR-like_helical_dom_sf"/>
</dbReference>
<dbReference type="Gene3D" id="1.25.40.10">
    <property type="entry name" value="Tetratricopeptide repeat domain"/>
    <property type="match status" value="1"/>
</dbReference>
<dbReference type="EMBL" id="VXIT01000003">
    <property type="protein sequence ID" value="KAA6414209.1"/>
    <property type="molecule type" value="Genomic_DNA"/>
</dbReference>
<feature type="region of interest" description="Disordered" evidence="4">
    <location>
        <begin position="301"/>
        <end position="330"/>
    </location>
</feature>